<keyword evidence="1" id="KW-1133">Transmembrane helix</keyword>
<evidence type="ECO:0000313" key="3">
    <source>
        <dbReference type="Proteomes" id="UP001597357"/>
    </source>
</evidence>
<proteinExistence type="predicted"/>
<feature type="transmembrane region" description="Helical" evidence="1">
    <location>
        <begin position="168"/>
        <end position="188"/>
    </location>
</feature>
<dbReference type="RefSeq" id="WP_379047356.1">
    <property type="nucleotide sequence ID" value="NZ_JBHULZ010000041.1"/>
</dbReference>
<organism evidence="2 3">
    <name type="scientific">Mesonia sediminis</name>
    <dbReference type="NCBI Taxonomy" id="1703946"/>
    <lineage>
        <taxon>Bacteria</taxon>
        <taxon>Pseudomonadati</taxon>
        <taxon>Bacteroidota</taxon>
        <taxon>Flavobacteriia</taxon>
        <taxon>Flavobacteriales</taxon>
        <taxon>Flavobacteriaceae</taxon>
        <taxon>Mesonia</taxon>
    </lineage>
</organism>
<name>A0ABW5SEI7_9FLAO</name>
<evidence type="ECO:0000256" key="1">
    <source>
        <dbReference type="SAM" id="Phobius"/>
    </source>
</evidence>
<accession>A0ABW5SEI7</accession>
<evidence type="ECO:0000313" key="2">
    <source>
        <dbReference type="EMBL" id="MFD2698193.1"/>
    </source>
</evidence>
<comment type="caution">
    <text evidence="2">The sequence shown here is derived from an EMBL/GenBank/DDBJ whole genome shotgun (WGS) entry which is preliminary data.</text>
</comment>
<gene>
    <name evidence="2" type="ORF">ACFSQ0_09340</name>
</gene>
<keyword evidence="1" id="KW-0472">Membrane</keyword>
<feature type="transmembrane region" description="Helical" evidence="1">
    <location>
        <begin position="144"/>
        <end position="162"/>
    </location>
</feature>
<dbReference type="Proteomes" id="UP001597357">
    <property type="component" value="Unassembled WGS sequence"/>
</dbReference>
<keyword evidence="1" id="KW-0812">Transmembrane</keyword>
<reference evidence="3" key="1">
    <citation type="journal article" date="2019" name="Int. J. Syst. Evol. Microbiol.">
        <title>The Global Catalogue of Microorganisms (GCM) 10K type strain sequencing project: providing services to taxonomists for standard genome sequencing and annotation.</title>
        <authorList>
            <consortium name="The Broad Institute Genomics Platform"/>
            <consortium name="The Broad Institute Genome Sequencing Center for Infectious Disease"/>
            <person name="Wu L."/>
            <person name="Ma J."/>
        </authorList>
    </citation>
    <scope>NUCLEOTIDE SEQUENCE [LARGE SCALE GENOMIC DNA]</scope>
    <source>
        <strain evidence="3">KCTC 42255</strain>
    </source>
</reference>
<protein>
    <recommendedName>
        <fullName evidence="4">DUF1700 domain-containing protein</fullName>
    </recommendedName>
</protein>
<feature type="transmembrane region" description="Helical" evidence="1">
    <location>
        <begin position="112"/>
        <end position="132"/>
    </location>
</feature>
<sequence>MPLNLEQIQFIDRYLKNSGMLYDDVRAEYVDHISSALEAEEESDSFDFYNHFKNYMIKHKTDLLKRYEKSETRAFWLILSQLLKKAFNVRVILVSAVVYAFSYFGIHYTIKQYLILPILLLALFSVFWMIWGRKNIGKKTLYQYKLMMLIFAFDYFSLQFFNSNTSNWNLYLLGFYIWFNVSGLYLYYQQTQRMKFIESVS</sequence>
<keyword evidence="3" id="KW-1185">Reference proteome</keyword>
<evidence type="ECO:0008006" key="4">
    <source>
        <dbReference type="Google" id="ProtNLM"/>
    </source>
</evidence>
<feature type="transmembrane region" description="Helical" evidence="1">
    <location>
        <begin position="87"/>
        <end position="106"/>
    </location>
</feature>
<dbReference type="EMBL" id="JBHULZ010000041">
    <property type="protein sequence ID" value="MFD2698193.1"/>
    <property type="molecule type" value="Genomic_DNA"/>
</dbReference>